<keyword evidence="2 5" id="KW-0479">Metal-binding</keyword>
<feature type="domain" description="Enoyl reductase (ER)" evidence="6">
    <location>
        <begin position="10"/>
        <end position="348"/>
    </location>
</feature>
<accession>A0A1Q5PTG6</accession>
<dbReference type="EMBL" id="MQVS01000016">
    <property type="protein sequence ID" value="OKL50769.1"/>
    <property type="molecule type" value="Genomic_DNA"/>
</dbReference>
<evidence type="ECO:0000313" key="8">
    <source>
        <dbReference type="Proteomes" id="UP000185612"/>
    </source>
</evidence>
<proteinExistence type="inferred from homology"/>
<evidence type="ECO:0000256" key="3">
    <source>
        <dbReference type="ARBA" id="ARBA00022833"/>
    </source>
</evidence>
<dbReference type="InterPro" id="IPR002328">
    <property type="entry name" value="ADH_Zn_CS"/>
</dbReference>
<dbReference type="STRING" id="52770.BSZ40_10790"/>
<sequence length="352" mass="38025">MRAIRKTHAGPGLELVDIPEPSPGPGEVKIRVLRAGLCGTDLHLQQWDDWAASQVQVPQTIGHEFYGEVVELGPDVAQGPGNDGVNIGDRVSVEGHVVCNRCRNCRAGRRHMCIRSLGIGVNRDGAFADYVVVPATNVWRQPAAIDAELGALFDPLGNAVHTAFQRDLAGEDVLITGAGPIGVMAAAIARHAGARNVVITDISPLRLALASGVGATRAVNVATEDLGDVMRELGVREGFDVGLEMSGMPAALNQMIDACRHGATISLLGLPREDFAINWGKVITHMLTIKGIYGREMYDTWYRATFMMETSERLREAVRSVITHRFPPEQFEEAFAAARSGQCGKVIIDFTR</sequence>
<gene>
    <name evidence="7" type="ORF">BSZ40_10790</name>
</gene>
<dbReference type="Proteomes" id="UP000185612">
    <property type="component" value="Unassembled WGS sequence"/>
</dbReference>
<dbReference type="GO" id="GO:0008270">
    <property type="term" value="F:zinc ion binding"/>
    <property type="evidence" value="ECO:0007669"/>
    <property type="project" value="InterPro"/>
</dbReference>
<dbReference type="SMART" id="SM00829">
    <property type="entry name" value="PKS_ER"/>
    <property type="match status" value="1"/>
</dbReference>
<name>A0A1Q5PTG6_9ACTO</name>
<comment type="similarity">
    <text evidence="5">Belongs to the zinc-containing alcohol dehydrogenase family.</text>
</comment>
<dbReference type="SUPFAM" id="SSF50129">
    <property type="entry name" value="GroES-like"/>
    <property type="match status" value="1"/>
</dbReference>
<keyword evidence="3 5" id="KW-0862">Zinc</keyword>
<evidence type="ECO:0000256" key="2">
    <source>
        <dbReference type="ARBA" id="ARBA00022723"/>
    </source>
</evidence>
<dbReference type="AlphaFoldDB" id="A0A1Q5PTG6"/>
<dbReference type="PANTHER" id="PTHR43401">
    <property type="entry name" value="L-THREONINE 3-DEHYDROGENASE"/>
    <property type="match status" value="1"/>
</dbReference>
<dbReference type="InterPro" id="IPR013149">
    <property type="entry name" value="ADH-like_C"/>
</dbReference>
<organism evidence="7 8">
    <name type="scientific">Buchananella hordeovulneris</name>
    <dbReference type="NCBI Taxonomy" id="52770"/>
    <lineage>
        <taxon>Bacteria</taxon>
        <taxon>Bacillati</taxon>
        <taxon>Actinomycetota</taxon>
        <taxon>Actinomycetes</taxon>
        <taxon>Actinomycetales</taxon>
        <taxon>Actinomycetaceae</taxon>
        <taxon>Buchananella</taxon>
    </lineage>
</organism>
<keyword evidence="4" id="KW-0560">Oxidoreductase</keyword>
<dbReference type="InterPro" id="IPR020843">
    <property type="entry name" value="ER"/>
</dbReference>
<dbReference type="PROSITE" id="PS00059">
    <property type="entry name" value="ADH_ZINC"/>
    <property type="match status" value="1"/>
</dbReference>
<evidence type="ECO:0000259" key="6">
    <source>
        <dbReference type="SMART" id="SM00829"/>
    </source>
</evidence>
<dbReference type="RefSeq" id="WP_073826305.1">
    <property type="nucleotide sequence ID" value="NZ_MQVS01000016.1"/>
</dbReference>
<dbReference type="Pfam" id="PF08240">
    <property type="entry name" value="ADH_N"/>
    <property type="match status" value="1"/>
</dbReference>
<dbReference type="InterPro" id="IPR036291">
    <property type="entry name" value="NAD(P)-bd_dom_sf"/>
</dbReference>
<dbReference type="InterPro" id="IPR011032">
    <property type="entry name" value="GroES-like_sf"/>
</dbReference>
<dbReference type="Gene3D" id="3.40.50.720">
    <property type="entry name" value="NAD(P)-binding Rossmann-like Domain"/>
    <property type="match status" value="1"/>
</dbReference>
<comment type="caution">
    <text evidence="7">The sequence shown here is derived from an EMBL/GenBank/DDBJ whole genome shotgun (WGS) entry which is preliminary data.</text>
</comment>
<dbReference type="NCBIfam" id="NF003808">
    <property type="entry name" value="PRK05396.1"/>
    <property type="match status" value="1"/>
</dbReference>
<dbReference type="FunCoup" id="A0A1Q5PTG6">
    <property type="interactions" value="32"/>
</dbReference>
<dbReference type="Gene3D" id="3.90.180.10">
    <property type="entry name" value="Medium-chain alcohol dehydrogenases, catalytic domain"/>
    <property type="match status" value="1"/>
</dbReference>
<dbReference type="PANTHER" id="PTHR43401:SF2">
    <property type="entry name" value="L-THREONINE 3-DEHYDROGENASE"/>
    <property type="match status" value="1"/>
</dbReference>
<dbReference type="Pfam" id="PF00107">
    <property type="entry name" value="ADH_zinc_N"/>
    <property type="match status" value="1"/>
</dbReference>
<evidence type="ECO:0000256" key="1">
    <source>
        <dbReference type="ARBA" id="ARBA00001947"/>
    </source>
</evidence>
<protein>
    <submittedName>
        <fullName evidence="7">L-threonine 3-dehydrogenase</fullName>
    </submittedName>
</protein>
<evidence type="ECO:0000256" key="5">
    <source>
        <dbReference type="RuleBase" id="RU361277"/>
    </source>
</evidence>
<reference evidence="8" key="1">
    <citation type="submission" date="2016-12" db="EMBL/GenBank/DDBJ databases">
        <authorList>
            <person name="Meng X."/>
        </authorList>
    </citation>
    <scope>NUCLEOTIDE SEQUENCE [LARGE SCALE GENOMIC DNA]</scope>
    <source>
        <strain evidence="8">DSM 20732</strain>
    </source>
</reference>
<dbReference type="GO" id="GO:0016491">
    <property type="term" value="F:oxidoreductase activity"/>
    <property type="evidence" value="ECO:0007669"/>
    <property type="project" value="UniProtKB-KW"/>
</dbReference>
<evidence type="ECO:0000313" key="7">
    <source>
        <dbReference type="EMBL" id="OKL50769.1"/>
    </source>
</evidence>
<dbReference type="InterPro" id="IPR013154">
    <property type="entry name" value="ADH-like_N"/>
</dbReference>
<keyword evidence="8" id="KW-1185">Reference proteome</keyword>
<dbReference type="OrthoDB" id="3567264at2"/>
<comment type="cofactor">
    <cofactor evidence="1 5">
        <name>Zn(2+)</name>
        <dbReference type="ChEBI" id="CHEBI:29105"/>
    </cofactor>
</comment>
<evidence type="ECO:0000256" key="4">
    <source>
        <dbReference type="ARBA" id="ARBA00023002"/>
    </source>
</evidence>
<dbReference type="InterPro" id="IPR050129">
    <property type="entry name" value="Zn_alcohol_dh"/>
</dbReference>
<dbReference type="SUPFAM" id="SSF51735">
    <property type="entry name" value="NAD(P)-binding Rossmann-fold domains"/>
    <property type="match status" value="1"/>
</dbReference>